<dbReference type="InterPro" id="IPR011009">
    <property type="entry name" value="Kinase-like_dom_sf"/>
</dbReference>
<dbReference type="Pfam" id="PF07714">
    <property type="entry name" value="PK_Tyr_Ser-Thr"/>
    <property type="match status" value="1"/>
</dbReference>
<evidence type="ECO:0000313" key="5">
    <source>
        <dbReference type="RefSeq" id="XP_013408026.1"/>
    </source>
</evidence>
<dbReference type="AlphaFoldDB" id="A0A1S3JCW8"/>
<keyword evidence="1" id="KW-0175">Coiled coil</keyword>
<proteinExistence type="predicted"/>
<dbReference type="InterPro" id="IPR001245">
    <property type="entry name" value="Ser-Thr/Tyr_kinase_cat_dom"/>
</dbReference>
<keyword evidence="4" id="KW-1185">Reference proteome</keyword>
<dbReference type="SUPFAM" id="SSF56112">
    <property type="entry name" value="Protein kinase-like (PK-like)"/>
    <property type="match status" value="1"/>
</dbReference>
<accession>A0A1S3JCW8</accession>
<dbReference type="OrthoDB" id="4062651at2759"/>
<dbReference type="PANTHER" id="PTHR26392">
    <property type="entry name" value="MITOGEN-ACTIVATED PROTEIN KINASE KINASE KINASE 7-RELATED"/>
    <property type="match status" value="1"/>
</dbReference>
<dbReference type="GO" id="GO:0004672">
    <property type="term" value="F:protein kinase activity"/>
    <property type="evidence" value="ECO:0007669"/>
    <property type="project" value="InterPro"/>
</dbReference>
<sequence>MNARRTMQEKQEKKEEITKRLDKLQRTSDDVLLKMTNTLDDRIEKIVDGLHQFLSSPSTMERLNEWNTAELPDGDDMDDIENRARTMIQKVITDEVRDWESANHNFSKARQELYEYFKREFNFLDEELRRVEGSLQDDGFSGDGAQNALPQMTDEPLFNSTEKLVLGLTAPLWVPLALVATIIALPIIGGIAIREKVKQDKQLREYKQNKLGTMKKWFRETIEDLDSEALKERVVEIQLASLREIIEHIRKLIPRLIDADRKLIEDVVHDERSEGELVRIFSPLYKQCERLHGRIQLFHARYMRHFTIHKSDIIEKKWIASGSFAEVYDASVRINGEVQRVALKQMKEALKYHNAGDYFMEEDTLIRLQGSPNIVGYIGTIYQTEPDERLIMITELCAKTLKVAIFKDPNKQPARWSGEAQRKAFAYVSNMAAQLAVAIDYIHKKGFIHRDLKMDNILVTKQDTLKLSDVGLTKAESQITGTLCGTIAYSAPEVLAGMAYNKQADLYSFGLILWEMWYGVKVFPDLHANHFEFMQYVLDGMRPEFTMRNRSPPPKEWKEIMERCWESQPEKRPSASECYTRLSLTASDSFIRTAFGS</sequence>
<dbReference type="GO" id="GO:0005524">
    <property type="term" value="F:ATP binding"/>
    <property type="evidence" value="ECO:0007669"/>
    <property type="project" value="InterPro"/>
</dbReference>
<feature type="transmembrane region" description="Helical" evidence="2">
    <location>
        <begin position="172"/>
        <end position="193"/>
    </location>
</feature>
<dbReference type="Proteomes" id="UP000085678">
    <property type="component" value="Unplaced"/>
</dbReference>
<dbReference type="GeneID" id="106172000"/>
<dbReference type="InterPro" id="IPR000719">
    <property type="entry name" value="Prot_kinase_dom"/>
</dbReference>
<dbReference type="PANTHER" id="PTHR26392:SF92">
    <property type="entry name" value="PROTEIN KINASE DOMAIN-CONTAINING PROTEIN"/>
    <property type="match status" value="1"/>
</dbReference>
<evidence type="ECO:0000259" key="3">
    <source>
        <dbReference type="PROSITE" id="PS50011"/>
    </source>
</evidence>
<gene>
    <name evidence="5" type="primary">LOC106172000</name>
</gene>
<keyword evidence="2" id="KW-1133">Transmembrane helix</keyword>
<dbReference type="InterPro" id="IPR008271">
    <property type="entry name" value="Ser/Thr_kinase_AS"/>
</dbReference>
<keyword evidence="2" id="KW-0812">Transmembrane</keyword>
<feature type="domain" description="Protein kinase" evidence="3">
    <location>
        <begin position="313"/>
        <end position="591"/>
    </location>
</feature>
<dbReference type="Gene3D" id="1.10.510.10">
    <property type="entry name" value="Transferase(Phosphotransferase) domain 1"/>
    <property type="match status" value="1"/>
</dbReference>
<organism evidence="4 5">
    <name type="scientific">Lingula anatina</name>
    <name type="common">Brachiopod</name>
    <name type="synonym">Lingula unguis</name>
    <dbReference type="NCBI Taxonomy" id="7574"/>
    <lineage>
        <taxon>Eukaryota</taxon>
        <taxon>Metazoa</taxon>
        <taxon>Spiralia</taxon>
        <taxon>Lophotrochozoa</taxon>
        <taxon>Brachiopoda</taxon>
        <taxon>Linguliformea</taxon>
        <taxon>Lingulata</taxon>
        <taxon>Lingulida</taxon>
        <taxon>Linguloidea</taxon>
        <taxon>Lingulidae</taxon>
        <taxon>Lingula</taxon>
    </lineage>
</organism>
<reference evidence="5" key="1">
    <citation type="submission" date="2025-08" db="UniProtKB">
        <authorList>
            <consortium name="RefSeq"/>
        </authorList>
    </citation>
    <scope>IDENTIFICATION</scope>
    <source>
        <tissue evidence="5">Gonads</tissue>
    </source>
</reference>
<evidence type="ECO:0000256" key="1">
    <source>
        <dbReference type="SAM" id="Coils"/>
    </source>
</evidence>
<dbReference type="SMART" id="SM00220">
    <property type="entry name" value="S_TKc"/>
    <property type="match status" value="1"/>
</dbReference>
<keyword evidence="2" id="KW-0472">Membrane</keyword>
<dbReference type="PROSITE" id="PS00108">
    <property type="entry name" value="PROTEIN_KINASE_ST"/>
    <property type="match status" value="1"/>
</dbReference>
<feature type="coiled-coil region" evidence="1">
    <location>
        <begin position="7"/>
        <end position="34"/>
    </location>
</feature>
<evidence type="ECO:0000256" key="2">
    <source>
        <dbReference type="SAM" id="Phobius"/>
    </source>
</evidence>
<protein>
    <submittedName>
        <fullName evidence="5">Fibroblast growth factor receptor 4-like isoform X2</fullName>
    </submittedName>
</protein>
<dbReference type="RefSeq" id="XP_013408026.1">
    <property type="nucleotide sequence ID" value="XM_013552572.1"/>
</dbReference>
<evidence type="ECO:0000313" key="4">
    <source>
        <dbReference type="Proteomes" id="UP000085678"/>
    </source>
</evidence>
<dbReference type="PROSITE" id="PS50011">
    <property type="entry name" value="PROTEIN_KINASE_DOM"/>
    <property type="match status" value="1"/>
</dbReference>
<name>A0A1S3JCW8_LINAN</name>